<keyword evidence="2" id="KW-1185">Reference proteome</keyword>
<dbReference type="SMART" id="SM00855">
    <property type="entry name" value="PGAM"/>
    <property type="match status" value="1"/>
</dbReference>
<comment type="caution">
    <text evidence="1">The sequence shown here is derived from an EMBL/GenBank/DDBJ whole genome shotgun (WGS) entry which is preliminary data.</text>
</comment>
<evidence type="ECO:0000313" key="2">
    <source>
        <dbReference type="Proteomes" id="UP000321484"/>
    </source>
</evidence>
<dbReference type="OrthoDB" id="5296884at2"/>
<protein>
    <recommendedName>
        <fullName evidence="3">Phosphoglycerate mutase</fullName>
    </recommendedName>
</protein>
<dbReference type="Proteomes" id="UP000321484">
    <property type="component" value="Unassembled WGS sequence"/>
</dbReference>
<dbReference type="SUPFAM" id="SSF53254">
    <property type="entry name" value="Phosphoglycerate mutase-like"/>
    <property type="match status" value="1"/>
</dbReference>
<dbReference type="RefSeq" id="WP_052113591.1">
    <property type="nucleotide sequence ID" value="NZ_BJYK01000001.1"/>
</dbReference>
<reference evidence="1 2" key="1">
    <citation type="submission" date="2019-07" db="EMBL/GenBank/DDBJ databases">
        <title>Whole genome shotgun sequence of Actinotalea fermentans NBRC 105374.</title>
        <authorList>
            <person name="Hosoyama A."/>
            <person name="Uohara A."/>
            <person name="Ohji S."/>
            <person name="Ichikawa N."/>
        </authorList>
    </citation>
    <scope>NUCLEOTIDE SEQUENCE [LARGE SCALE GENOMIC DNA]</scope>
    <source>
        <strain evidence="1 2">NBRC 105374</strain>
    </source>
</reference>
<sequence length="237" mass="25008">MTRGSARGPARERRPSGALVRFDDEEPLTVVLVRHGETAMTAAKAYSGSSVPGPSLSPHGRTQAAQAADLVFRIGREVWPDLPRPTAVVASPMVRTQETAAAVGRRMGLHVTTDALFAEADFGAWEGKAPDEIEAGWPGELQRWHREADYRAPGGESMDDVGDRVRAGLEGLLAGGVDRTVVVVSHSVAIRSAIGVTLGVSSAVWGSVRVAPASVSIVRWWADGAREVAVVGMPTDA</sequence>
<dbReference type="GO" id="GO:0016791">
    <property type="term" value="F:phosphatase activity"/>
    <property type="evidence" value="ECO:0007669"/>
    <property type="project" value="TreeGrafter"/>
</dbReference>
<dbReference type="Pfam" id="PF00300">
    <property type="entry name" value="His_Phos_1"/>
    <property type="match status" value="1"/>
</dbReference>
<dbReference type="EMBL" id="BJYK01000001">
    <property type="protein sequence ID" value="GEN78620.1"/>
    <property type="molecule type" value="Genomic_DNA"/>
</dbReference>
<accession>A0A511YTV3</accession>
<evidence type="ECO:0000313" key="1">
    <source>
        <dbReference type="EMBL" id="GEN78620.1"/>
    </source>
</evidence>
<dbReference type="InterPro" id="IPR029033">
    <property type="entry name" value="His_PPase_superfam"/>
</dbReference>
<name>A0A511YTV3_9CELL</name>
<dbReference type="InterPro" id="IPR050275">
    <property type="entry name" value="PGM_Phosphatase"/>
</dbReference>
<dbReference type="PANTHER" id="PTHR48100">
    <property type="entry name" value="BROAD-SPECIFICITY PHOSPHATASE YOR283W-RELATED"/>
    <property type="match status" value="1"/>
</dbReference>
<dbReference type="AlphaFoldDB" id="A0A511YTV3"/>
<dbReference type="Gene3D" id="3.40.50.1240">
    <property type="entry name" value="Phosphoglycerate mutase-like"/>
    <property type="match status" value="1"/>
</dbReference>
<dbReference type="CDD" id="cd07067">
    <property type="entry name" value="HP_PGM_like"/>
    <property type="match status" value="1"/>
</dbReference>
<gene>
    <name evidence="1" type="ORF">AFE02nite_03540</name>
</gene>
<proteinExistence type="predicted"/>
<evidence type="ECO:0008006" key="3">
    <source>
        <dbReference type="Google" id="ProtNLM"/>
    </source>
</evidence>
<organism evidence="1 2">
    <name type="scientific">Actinotalea fermentans</name>
    <dbReference type="NCBI Taxonomy" id="43671"/>
    <lineage>
        <taxon>Bacteria</taxon>
        <taxon>Bacillati</taxon>
        <taxon>Actinomycetota</taxon>
        <taxon>Actinomycetes</taxon>
        <taxon>Micrococcales</taxon>
        <taxon>Cellulomonadaceae</taxon>
        <taxon>Actinotalea</taxon>
    </lineage>
</organism>
<dbReference type="InterPro" id="IPR013078">
    <property type="entry name" value="His_Pase_superF_clade-1"/>
</dbReference>
<dbReference type="GO" id="GO:0005737">
    <property type="term" value="C:cytoplasm"/>
    <property type="evidence" value="ECO:0007669"/>
    <property type="project" value="TreeGrafter"/>
</dbReference>
<dbReference type="PANTHER" id="PTHR48100:SF1">
    <property type="entry name" value="HISTIDINE PHOSPHATASE FAMILY PROTEIN-RELATED"/>
    <property type="match status" value="1"/>
</dbReference>